<evidence type="ECO:0000313" key="6">
    <source>
        <dbReference type="Proteomes" id="UP000886884"/>
    </source>
</evidence>
<comment type="caution">
    <text evidence="5">The sequence shown here is derived from an EMBL/GenBank/DDBJ whole genome shotgun (WGS) entry which is preliminary data.</text>
</comment>
<dbReference type="InterPro" id="IPR036890">
    <property type="entry name" value="HATPase_C_sf"/>
</dbReference>
<dbReference type="PANTHER" id="PTHR43547">
    <property type="entry name" value="TWO-COMPONENT HISTIDINE KINASE"/>
    <property type="match status" value="1"/>
</dbReference>
<dbReference type="Gene3D" id="3.30.565.10">
    <property type="entry name" value="Histidine kinase-like ATPase, C-terminal domain"/>
    <property type="match status" value="1"/>
</dbReference>
<organism evidence="5 6">
    <name type="scientific">Candidatus Ornithocaccomicrobium faecavium</name>
    <dbReference type="NCBI Taxonomy" id="2840890"/>
    <lineage>
        <taxon>Bacteria</taxon>
        <taxon>Bacillati</taxon>
        <taxon>Bacillota</taxon>
        <taxon>Clostridia</taxon>
        <taxon>Candidatus Ornithocaccomicrobium</taxon>
    </lineage>
</organism>
<evidence type="ECO:0000256" key="2">
    <source>
        <dbReference type="ARBA" id="ARBA00022777"/>
    </source>
</evidence>
<dbReference type="GO" id="GO:0000155">
    <property type="term" value="F:phosphorelay sensor kinase activity"/>
    <property type="evidence" value="ECO:0007669"/>
    <property type="project" value="InterPro"/>
</dbReference>
<evidence type="ECO:0000256" key="3">
    <source>
        <dbReference type="ARBA" id="ARBA00023012"/>
    </source>
</evidence>
<reference evidence="5" key="2">
    <citation type="journal article" date="2021" name="PeerJ">
        <title>Extensive microbial diversity within the chicken gut microbiome revealed by metagenomics and culture.</title>
        <authorList>
            <person name="Gilroy R."/>
            <person name="Ravi A."/>
            <person name="Getino M."/>
            <person name="Pursley I."/>
            <person name="Horton D.L."/>
            <person name="Alikhan N.F."/>
            <person name="Baker D."/>
            <person name="Gharbi K."/>
            <person name="Hall N."/>
            <person name="Watson M."/>
            <person name="Adriaenssens E.M."/>
            <person name="Foster-Nyarko E."/>
            <person name="Jarju S."/>
            <person name="Secka A."/>
            <person name="Antonio M."/>
            <person name="Oren A."/>
            <person name="Chaudhuri R.R."/>
            <person name="La Ragione R."/>
            <person name="Hildebrand F."/>
            <person name="Pallen M.J."/>
        </authorList>
    </citation>
    <scope>NUCLEOTIDE SEQUENCE</scope>
    <source>
        <strain evidence="5">CHK183-6373</strain>
    </source>
</reference>
<dbReference type="Proteomes" id="UP000886884">
    <property type="component" value="Unassembled WGS sequence"/>
</dbReference>
<evidence type="ECO:0000259" key="4">
    <source>
        <dbReference type="PROSITE" id="PS50109"/>
    </source>
</evidence>
<evidence type="ECO:0000256" key="1">
    <source>
        <dbReference type="ARBA" id="ARBA00022553"/>
    </source>
</evidence>
<dbReference type="AlphaFoldDB" id="A0A9D1P776"/>
<accession>A0A9D1P776</accession>
<gene>
    <name evidence="5" type="ORF">IAA64_05245</name>
</gene>
<dbReference type="EMBL" id="DVOT01000092">
    <property type="protein sequence ID" value="HIV27351.1"/>
    <property type="molecule type" value="Genomic_DNA"/>
</dbReference>
<dbReference type="PANTHER" id="PTHR43547:SF2">
    <property type="entry name" value="HYBRID SIGNAL TRANSDUCTION HISTIDINE KINASE C"/>
    <property type="match status" value="1"/>
</dbReference>
<dbReference type="SUPFAM" id="SSF55874">
    <property type="entry name" value="ATPase domain of HSP90 chaperone/DNA topoisomerase II/histidine kinase"/>
    <property type="match status" value="1"/>
</dbReference>
<feature type="domain" description="Histidine kinase" evidence="4">
    <location>
        <begin position="5"/>
        <end position="206"/>
    </location>
</feature>
<name>A0A9D1P776_9FIRM</name>
<dbReference type="Pfam" id="PF02518">
    <property type="entry name" value="HATPase_c"/>
    <property type="match status" value="1"/>
</dbReference>
<proteinExistence type="predicted"/>
<dbReference type="InterPro" id="IPR003661">
    <property type="entry name" value="HisK_dim/P_dom"/>
</dbReference>
<dbReference type="InterPro" id="IPR005467">
    <property type="entry name" value="His_kinase_dom"/>
</dbReference>
<protein>
    <submittedName>
        <fullName evidence="5">HAMP domain-containing histidine kinase</fullName>
    </submittedName>
</protein>
<dbReference type="CDD" id="cd00082">
    <property type="entry name" value="HisKA"/>
    <property type="match status" value="1"/>
</dbReference>
<keyword evidence="3" id="KW-0902">Two-component regulatory system</keyword>
<dbReference type="SMART" id="SM00387">
    <property type="entry name" value="HATPase_c"/>
    <property type="match status" value="1"/>
</dbReference>
<keyword evidence="2 5" id="KW-0808">Transferase</keyword>
<keyword evidence="2 5" id="KW-0418">Kinase</keyword>
<dbReference type="InterPro" id="IPR003594">
    <property type="entry name" value="HATPase_dom"/>
</dbReference>
<sequence>MHNIAAAHDLRIAIHTMLASAQMIAIEAGDRSPRICDYVGILEENVQNATRLLNHMLEDSRAMDCTLSCAPGDAIALLQKVVRQFQPAARQTSIELAFETASPSICFSFDADKLERIAANLLSNALRHACHRVVLRARAFGERFELEVADDGAGFSQDPLSLSPHSETHGFGLREVQHFTTLHGGTLHARCKGGRTIFGVTFPLRGNMQDKSEENAFL</sequence>
<keyword evidence="1" id="KW-0597">Phosphoprotein</keyword>
<evidence type="ECO:0000313" key="5">
    <source>
        <dbReference type="EMBL" id="HIV27351.1"/>
    </source>
</evidence>
<reference evidence="5" key="1">
    <citation type="submission" date="2020-10" db="EMBL/GenBank/DDBJ databases">
        <authorList>
            <person name="Gilroy R."/>
        </authorList>
    </citation>
    <scope>NUCLEOTIDE SEQUENCE</scope>
    <source>
        <strain evidence="5">CHK183-6373</strain>
    </source>
</reference>
<dbReference type="PROSITE" id="PS50109">
    <property type="entry name" value="HIS_KIN"/>
    <property type="match status" value="1"/>
</dbReference>